<keyword evidence="3" id="KW-1185">Reference proteome</keyword>
<protein>
    <submittedName>
        <fullName evidence="2">Uncharacterized protein</fullName>
    </submittedName>
</protein>
<accession>A0ABS0J0N1</accession>
<organism evidence="2 3">
    <name type="scientific">Nitratidesulfovibrio oxamicus</name>
    <dbReference type="NCBI Taxonomy" id="32016"/>
    <lineage>
        <taxon>Bacteria</taxon>
        <taxon>Pseudomonadati</taxon>
        <taxon>Thermodesulfobacteriota</taxon>
        <taxon>Desulfovibrionia</taxon>
        <taxon>Desulfovibrionales</taxon>
        <taxon>Desulfovibrionaceae</taxon>
        <taxon>Nitratidesulfovibrio</taxon>
    </lineage>
</organism>
<evidence type="ECO:0000313" key="2">
    <source>
        <dbReference type="EMBL" id="MBG3875981.1"/>
    </source>
</evidence>
<comment type="caution">
    <text evidence="2">The sequence shown here is derived from an EMBL/GenBank/DDBJ whole genome shotgun (WGS) entry which is preliminary data.</text>
</comment>
<dbReference type="Proteomes" id="UP001194469">
    <property type="component" value="Unassembled WGS sequence"/>
</dbReference>
<dbReference type="RefSeq" id="WP_196608201.1">
    <property type="nucleotide sequence ID" value="NZ_VRYY01000058.1"/>
</dbReference>
<gene>
    <name evidence="2" type="ORF">FVW20_02805</name>
</gene>
<feature type="signal peptide" evidence="1">
    <location>
        <begin position="1"/>
        <end position="23"/>
    </location>
</feature>
<proteinExistence type="predicted"/>
<keyword evidence="1" id="KW-0732">Signal</keyword>
<evidence type="ECO:0000256" key="1">
    <source>
        <dbReference type="SAM" id="SignalP"/>
    </source>
</evidence>
<name>A0ABS0J0N1_9BACT</name>
<dbReference type="EMBL" id="VRYY01000058">
    <property type="protein sequence ID" value="MBG3875981.1"/>
    <property type="molecule type" value="Genomic_DNA"/>
</dbReference>
<dbReference type="PROSITE" id="PS51257">
    <property type="entry name" value="PROKAR_LIPOPROTEIN"/>
    <property type="match status" value="1"/>
</dbReference>
<evidence type="ECO:0000313" key="3">
    <source>
        <dbReference type="Proteomes" id="UP001194469"/>
    </source>
</evidence>
<reference evidence="2 3" key="1">
    <citation type="submission" date="2019-08" db="EMBL/GenBank/DDBJ databases">
        <authorList>
            <person name="Luo N."/>
        </authorList>
    </citation>
    <scope>NUCLEOTIDE SEQUENCE [LARGE SCALE GENOMIC DNA]</scope>
    <source>
        <strain evidence="2 3">NCIMB 9442</strain>
    </source>
</reference>
<feature type="chain" id="PRO_5045760851" evidence="1">
    <location>
        <begin position="24"/>
        <end position="127"/>
    </location>
</feature>
<sequence>MRRSPAVFALLAATLLLSGCVRQYEGAGDQPEYYRNDEQLEYMLRANEPISNLRDEGFEPLPGQRNVYFMPGTDLMVRCSDKFDLNASMKRTFHCHYVDRRLRKIPNSDFVVQINPWRGDEGFSPYR</sequence>